<dbReference type="Gene3D" id="3.40.190.10">
    <property type="entry name" value="Periplasmic binding protein-like II"/>
    <property type="match status" value="2"/>
</dbReference>
<dbReference type="Pfam" id="PF13343">
    <property type="entry name" value="SBP_bac_6"/>
    <property type="match status" value="1"/>
</dbReference>
<dbReference type="Proteomes" id="UP001370348">
    <property type="component" value="Chromosome"/>
</dbReference>
<reference evidence="2 3" key="1">
    <citation type="submission" date="2021-12" db="EMBL/GenBank/DDBJ databases">
        <title>Discovery of the Pendulisporaceae a myxobacterial family with distinct sporulation behavior and unique specialized metabolism.</title>
        <authorList>
            <person name="Garcia R."/>
            <person name="Popoff A."/>
            <person name="Bader C.D."/>
            <person name="Loehr J."/>
            <person name="Walesch S."/>
            <person name="Walt C."/>
            <person name="Boldt J."/>
            <person name="Bunk B."/>
            <person name="Haeckl F.J.F.P.J."/>
            <person name="Gunesch A.P."/>
            <person name="Birkelbach J."/>
            <person name="Nuebel U."/>
            <person name="Pietschmann T."/>
            <person name="Bach T."/>
            <person name="Mueller R."/>
        </authorList>
    </citation>
    <scope>NUCLEOTIDE SEQUENCE [LARGE SCALE GENOMIC DNA]</scope>
    <source>
        <strain evidence="2 3">MSr11954</strain>
    </source>
</reference>
<keyword evidence="3" id="KW-1185">Reference proteome</keyword>
<dbReference type="EMBL" id="CP089984">
    <property type="protein sequence ID" value="WXB17131.1"/>
    <property type="molecule type" value="Genomic_DNA"/>
</dbReference>
<organism evidence="2 3">
    <name type="scientific">Pendulispora albinea</name>
    <dbReference type="NCBI Taxonomy" id="2741071"/>
    <lineage>
        <taxon>Bacteria</taxon>
        <taxon>Pseudomonadati</taxon>
        <taxon>Myxococcota</taxon>
        <taxon>Myxococcia</taxon>
        <taxon>Myxococcales</taxon>
        <taxon>Sorangiineae</taxon>
        <taxon>Pendulisporaceae</taxon>
        <taxon>Pendulispora</taxon>
    </lineage>
</organism>
<dbReference type="PANTHER" id="PTHR30006">
    <property type="entry name" value="THIAMINE-BINDING PERIPLASMIC PROTEIN-RELATED"/>
    <property type="match status" value="1"/>
</dbReference>
<evidence type="ECO:0000256" key="1">
    <source>
        <dbReference type="ARBA" id="ARBA00022729"/>
    </source>
</evidence>
<dbReference type="PANTHER" id="PTHR30006:SF2">
    <property type="entry name" value="ABC TRANSPORTER SUBSTRATE-BINDING PROTEIN"/>
    <property type="match status" value="1"/>
</dbReference>
<sequence>MAESKHLKGLVTGDGSEATVRAYSAFEEYELADYLAGMARDLPGIRVEIERMATATLNLRLLEEAGDPKNDIVLGWAATAMLEPKILELLEPGAIAESDALPAGCRDPEGRWFSPTGFVTAFGVNGPRLSQLGAGAAPNTWSALLREELRGEIVMPDPRVSGAGYLVATAILQGMGSEAGWAFLRALDRQVSHYPPSAWLPVETVAKGTSSVALSVAIAVVKSMDRGDPMSLVIPTDGAGFEPEVFASMRGSKEKAAGRRVLEWMTSSAAIPIYRRYRKIILVRDGEKDTSGIVARPIDVKAACEGRKAFVERWTHEIASRR</sequence>
<proteinExistence type="predicted"/>
<evidence type="ECO:0000313" key="2">
    <source>
        <dbReference type="EMBL" id="WXB17131.1"/>
    </source>
</evidence>
<dbReference type="RefSeq" id="WP_394826761.1">
    <property type="nucleotide sequence ID" value="NZ_CP089984.1"/>
</dbReference>
<protein>
    <submittedName>
        <fullName evidence="2">ABC transporter substrate-binding protein</fullName>
    </submittedName>
</protein>
<evidence type="ECO:0000313" key="3">
    <source>
        <dbReference type="Proteomes" id="UP001370348"/>
    </source>
</evidence>
<gene>
    <name evidence="2" type="ORF">LZC94_07595</name>
</gene>
<name>A0ABZ2M500_9BACT</name>
<keyword evidence="1" id="KW-0732">Signal</keyword>
<dbReference type="SUPFAM" id="SSF53850">
    <property type="entry name" value="Periplasmic binding protein-like II"/>
    <property type="match status" value="1"/>
</dbReference>
<accession>A0ABZ2M500</accession>